<dbReference type="PANTHER" id="PTHR11538">
    <property type="entry name" value="PHENYLALANYL-TRNA SYNTHETASE"/>
    <property type="match status" value="1"/>
</dbReference>
<dbReference type="AlphaFoldDB" id="A0A1B9FVU2"/>
<reference evidence="3" key="3">
    <citation type="submission" date="2014-01" db="EMBL/GenBank/DDBJ databases">
        <title>Evolution of pathogenesis and genome organization in the Tremellales.</title>
        <authorList>
            <person name="Cuomo C."/>
            <person name="Litvintseva A."/>
            <person name="Heitman J."/>
            <person name="Chen Y."/>
            <person name="Sun S."/>
            <person name="Springer D."/>
            <person name="Dromer F."/>
            <person name="Young S."/>
            <person name="Zeng Q."/>
            <person name="Chapman S."/>
            <person name="Gujja S."/>
            <person name="Saif S."/>
            <person name="Birren B."/>
        </authorList>
    </citation>
    <scope>NUCLEOTIDE SEQUENCE</scope>
    <source>
        <strain evidence="3">CBS 10118</strain>
    </source>
</reference>
<dbReference type="VEuPathDB" id="FungiDB:I302_07230"/>
<dbReference type="GeneID" id="30211629"/>
<dbReference type="Proteomes" id="UP000092730">
    <property type="component" value="Chromosome 7"/>
</dbReference>
<dbReference type="GO" id="GO:0005737">
    <property type="term" value="C:cytoplasm"/>
    <property type="evidence" value="ECO:0007669"/>
    <property type="project" value="TreeGrafter"/>
</dbReference>
<evidence type="ECO:0000259" key="2">
    <source>
        <dbReference type="Pfam" id="PF10354"/>
    </source>
</evidence>
<organism evidence="3">
    <name type="scientific">Kwoniella bestiolae CBS 10118</name>
    <dbReference type="NCBI Taxonomy" id="1296100"/>
    <lineage>
        <taxon>Eukaryota</taxon>
        <taxon>Fungi</taxon>
        <taxon>Dikarya</taxon>
        <taxon>Basidiomycota</taxon>
        <taxon>Agaricomycotina</taxon>
        <taxon>Tremellomycetes</taxon>
        <taxon>Tremellales</taxon>
        <taxon>Cryptococcaceae</taxon>
        <taxon>Kwoniella</taxon>
    </lineage>
</organism>
<sequence length="380" mass="42598">MAKLKAALASQQHSAAKAAAKKRAQQFEESKKQSIKASLSGSRKGEKRKSKLSLKDGLSQKSSPQSIANGPGERETSTMRRKLNPNQRPVIPFQKDDSILLLGEGNFSFSLSLLYPPHNFHGSQILATAYDTEEVTYKKYPDASDIVKELREKNVRVEFGVDATGLDKVKCLGKGRRWSRVVFNFPHVGAGITDQDRNILTNQHMLLKFFKSVEPLLTGGPPSNTSTKKSKSKGKGKNRSTSDDEDEDDREEEEESPYILNDDDLSSLPITSSAPKEMSIPTKQGSILITLLSCPPYSLWSLPKLATKPPTLTPGTKLLQPRYDLVRSFEFHPELYSRYEHRRTIGWKEGLSKGGNEEIRGRKGMARTWEFVRRSSQEDE</sequence>
<dbReference type="InterPro" id="IPR019446">
    <property type="entry name" value="BMT5-like"/>
</dbReference>
<feature type="compositionally biased region" description="Acidic residues" evidence="1">
    <location>
        <begin position="243"/>
        <end position="265"/>
    </location>
</feature>
<feature type="compositionally biased region" description="Polar residues" evidence="1">
    <location>
        <begin position="59"/>
        <end position="68"/>
    </location>
</feature>
<dbReference type="GO" id="GO:0070042">
    <property type="term" value="F:rRNA (uridine-N3-)-methyltransferase activity"/>
    <property type="evidence" value="ECO:0007669"/>
    <property type="project" value="InterPro"/>
</dbReference>
<accession>A0A1B9FVU2</accession>
<dbReference type="EMBL" id="KI894024">
    <property type="protein sequence ID" value="OCF22883.1"/>
    <property type="molecule type" value="Genomic_DNA"/>
</dbReference>
<dbReference type="STRING" id="1296100.A0A1B9FVU2"/>
<evidence type="ECO:0000313" key="5">
    <source>
        <dbReference type="Proteomes" id="UP000092730"/>
    </source>
</evidence>
<evidence type="ECO:0000313" key="4">
    <source>
        <dbReference type="EMBL" id="WVW86352.1"/>
    </source>
</evidence>
<feature type="compositionally biased region" description="Low complexity" evidence="1">
    <location>
        <begin position="1"/>
        <end position="18"/>
    </location>
</feature>
<reference evidence="3" key="1">
    <citation type="submission" date="2013-07" db="EMBL/GenBank/DDBJ databases">
        <title>The Genome Sequence of Cryptococcus bestiolae CBS10118.</title>
        <authorList>
            <consortium name="The Broad Institute Genome Sequencing Platform"/>
            <person name="Cuomo C."/>
            <person name="Litvintseva A."/>
            <person name="Chen Y."/>
            <person name="Heitman J."/>
            <person name="Sun S."/>
            <person name="Springer D."/>
            <person name="Dromer F."/>
            <person name="Young S.K."/>
            <person name="Zeng Q."/>
            <person name="Gargeya S."/>
            <person name="Fitzgerald M."/>
            <person name="Abouelleil A."/>
            <person name="Alvarado L."/>
            <person name="Berlin A.M."/>
            <person name="Chapman S.B."/>
            <person name="Dewar J."/>
            <person name="Goldberg J."/>
            <person name="Griggs A."/>
            <person name="Gujja S."/>
            <person name="Hansen M."/>
            <person name="Howarth C."/>
            <person name="Imamovic A."/>
            <person name="Larimer J."/>
            <person name="McCowan C."/>
            <person name="Murphy C."/>
            <person name="Pearson M."/>
            <person name="Priest M."/>
            <person name="Roberts A."/>
            <person name="Saif S."/>
            <person name="Shea T."/>
            <person name="Sykes S."/>
            <person name="Wortman J."/>
            <person name="Nusbaum C."/>
            <person name="Birren B."/>
        </authorList>
    </citation>
    <scope>NUCLEOTIDE SEQUENCE [LARGE SCALE GENOMIC DNA]</scope>
    <source>
        <strain evidence="3">CBS 10118</strain>
    </source>
</reference>
<evidence type="ECO:0000256" key="1">
    <source>
        <dbReference type="SAM" id="MobiDB-lite"/>
    </source>
</evidence>
<dbReference type="RefSeq" id="XP_019043953.1">
    <property type="nucleotide sequence ID" value="XM_019193830.1"/>
</dbReference>
<dbReference type="Pfam" id="PF10354">
    <property type="entry name" value="BMT5-like"/>
    <property type="match status" value="1"/>
</dbReference>
<reference evidence="4" key="2">
    <citation type="submission" date="2013-07" db="EMBL/GenBank/DDBJ databases">
        <authorList>
            <consortium name="The Broad Institute Genome Sequencing Platform"/>
            <person name="Cuomo C."/>
            <person name="Litvintseva A."/>
            <person name="Chen Y."/>
            <person name="Heitman J."/>
            <person name="Sun S."/>
            <person name="Springer D."/>
            <person name="Dromer F."/>
            <person name="Young S.K."/>
            <person name="Zeng Q."/>
            <person name="Gargeya S."/>
            <person name="Fitzgerald M."/>
            <person name="Abouelleil A."/>
            <person name="Alvarado L."/>
            <person name="Berlin A.M."/>
            <person name="Chapman S.B."/>
            <person name="Dewar J."/>
            <person name="Goldberg J."/>
            <person name="Griggs A."/>
            <person name="Gujja S."/>
            <person name="Hansen M."/>
            <person name="Howarth C."/>
            <person name="Imamovic A."/>
            <person name="Larimer J."/>
            <person name="McCowan C."/>
            <person name="Murphy C."/>
            <person name="Pearson M."/>
            <person name="Priest M."/>
            <person name="Roberts A."/>
            <person name="Saif S."/>
            <person name="Shea T."/>
            <person name="Sykes S."/>
            <person name="Wortman J."/>
            <person name="Nusbaum C."/>
            <person name="Birren B."/>
        </authorList>
    </citation>
    <scope>NUCLEOTIDE SEQUENCE</scope>
    <source>
        <strain evidence="4">CBS 10118</strain>
    </source>
</reference>
<name>A0A1B9FVU2_9TREE</name>
<feature type="region of interest" description="Disordered" evidence="1">
    <location>
        <begin position="1"/>
        <end position="90"/>
    </location>
</feature>
<keyword evidence="5" id="KW-1185">Reference proteome</keyword>
<dbReference type="GO" id="GO:0070475">
    <property type="term" value="P:rRNA base methylation"/>
    <property type="evidence" value="ECO:0007669"/>
    <property type="project" value="InterPro"/>
</dbReference>
<feature type="domain" description="25S rRNA (uridine-N(3))-methyltransferase BMT5-like" evidence="2">
    <location>
        <begin position="100"/>
        <end position="343"/>
    </location>
</feature>
<feature type="region of interest" description="Disordered" evidence="1">
    <location>
        <begin position="218"/>
        <end position="277"/>
    </location>
</feature>
<dbReference type="KEGG" id="kbi:30211629"/>
<feature type="compositionally biased region" description="Basic residues" evidence="1">
    <location>
        <begin position="228"/>
        <end position="238"/>
    </location>
</feature>
<dbReference type="OrthoDB" id="273345at2759"/>
<dbReference type="EMBL" id="CP144547">
    <property type="protein sequence ID" value="WVW86352.1"/>
    <property type="molecule type" value="Genomic_DNA"/>
</dbReference>
<proteinExistence type="predicted"/>
<protein>
    <recommendedName>
        <fullName evidence="2">25S rRNA (uridine-N(3))-methyltransferase BMT5-like domain-containing protein</fullName>
    </recommendedName>
</protein>
<gene>
    <name evidence="3" type="ORF">I302_07230</name>
    <name evidence="4" type="ORF">I302_108396</name>
</gene>
<reference evidence="4" key="4">
    <citation type="submission" date="2024-02" db="EMBL/GenBank/DDBJ databases">
        <title>Comparative genomics of Cryptococcus and Kwoniella reveals pathogenesis evolution and contrasting modes of karyotype evolution via chromosome fusion or intercentromeric recombination.</title>
        <authorList>
            <person name="Coelho M.A."/>
            <person name="David-Palma M."/>
            <person name="Shea T."/>
            <person name="Bowers K."/>
            <person name="McGinley-Smith S."/>
            <person name="Mohammad A.W."/>
            <person name="Gnirke A."/>
            <person name="Yurkov A.M."/>
            <person name="Nowrousian M."/>
            <person name="Sun S."/>
            <person name="Cuomo C.A."/>
            <person name="Heitman J."/>
        </authorList>
    </citation>
    <scope>NUCLEOTIDE SEQUENCE</scope>
    <source>
        <strain evidence="4">CBS 10118</strain>
    </source>
</reference>
<dbReference type="PANTHER" id="PTHR11538:SF26">
    <property type="entry name" value="FERREDOXIN-FOLD ANTICODON-BINDING DOMAIN-CONTAINING PROTEIN 1"/>
    <property type="match status" value="1"/>
</dbReference>
<evidence type="ECO:0000313" key="3">
    <source>
        <dbReference type="EMBL" id="OCF22883.1"/>
    </source>
</evidence>